<evidence type="ECO:0000313" key="3">
    <source>
        <dbReference type="Proteomes" id="UP000048908"/>
    </source>
</evidence>
<sequence length="254" mass="27851">MHIDVLDLRQFYYRTRLGRAAQKAVRDRLVAMWPEAKGQTVVGFGFAVPLLRPYLADARRVIGLMPAPQGVMHWPAGMANVSLLSEETLWPLETGAVDKLVLLHALEASDNPQALLEECCRVLGPGGRAVFIVPNRTGLWARRDRTPFGFGRPYSRGQLEAQVKRAGLVPERHAAALFAPPSGGKFWLRVGGFMERLGQRLSRSGGGGVILLEVSKQVPARPRTGLAERVRRPLRVLEGVPEPLAAGRIEGGDM</sequence>
<keyword evidence="2" id="KW-0489">Methyltransferase</keyword>
<dbReference type="GO" id="GO:0008757">
    <property type="term" value="F:S-adenosylmethionine-dependent methyltransferase activity"/>
    <property type="evidence" value="ECO:0007669"/>
    <property type="project" value="InterPro"/>
</dbReference>
<protein>
    <submittedName>
        <fullName evidence="2">Methyltransferase domain protein</fullName>
    </submittedName>
</protein>
<dbReference type="STRING" id="282197.SAMN04488517_101188"/>
<evidence type="ECO:0000313" key="2">
    <source>
        <dbReference type="EMBL" id="CTQ31471.1"/>
    </source>
</evidence>
<dbReference type="EMBL" id="CXPG01000009">
    <property type="protein sequence ID" value="CTQ31471.1"/>
    <property type="molecule type" value="Genomic_DNA"/>
</dbReference>
<dbReference type="RefSeq" id="WP_055680955.1">
    <property type="nucleotide sequence ID" value="NZ_CXPG01000009.1"/>
</dbReference>
<accession>A0A0M6XMN4</accession>
<dbReference type="AlphaFoldDB" id="A0A0M6XMN4"/>
<dbReference type="GO" id="GO:0032259">
    <property type="term" value="P:methylation"/>
    <property type="evidence" value="ECO:0007669"/>
    <property type="project" value="UniProtKB-KW"/>
</dbReference>
<dbReference type="InterPro" id="IPR029063">
    <property type="entry name" value="SAM-dependent_MTases_sf"/>
</dbReference>
<dbReference type="SUPFAM" id="SSF53335">
    <property type="entry name" value="S-adenosyl-L-methionine-dependent methyltransferases"/>
    <property type="match status" value="1"/>
</dbReference>
<dbReference type="InterPro" id="IPR013216">
    <property type="entry name" value="Methyltransf_11"/>
</dbReference>
<keyword evidence="2" id="KW-0808">Transferase</keyword>
<dbReference type="OrthoDB" id="9800231at2"/>
<dbReference type="Pfam" id="PF08241">
    <property type="entry name" value="Methyltransf_11"/>
    <property type="match status" value="1"/>
</dbReference>
<dbReference type="Proteomes" id="UP000048908">
    <property type="component" value="Unassembled WGS sequence"/>
</dbReference>
<feature type="domain" description="Methyltransferase type 11" evidence="1">
    <location>
        <begin position="83"/>
        <end position="131"/>
    </location>
</feature>
<organism evidence="2 3">
    <name type="scientific">Jannaschia rubra</name>
    <dbReference type="NCBI Taxonomy" id="282197"/>
    <lineage>
        <taxon>Bacteria</taxon>
        <taxon>Pseudomonadati</taxon>
        <taxon>Pseudomonadota</taxon>
        <taxon>Alphaproteobacteria</taxon>
        <taxon>Rhodobacterales</taxon>
        <taxon>Roseobacteraceae</taxon>
        <taxon>Jannaschia</taxon>
    </lineage>
</organism>
<evidence type="ECO:0000259" key="1">
    <source>
        <dbReference type="Pfam" id="PF08241"/>
    </source>
</evidence>
<reference evidence="2 3" key="1">
    <citation type="submission" date="2015-07" db="EMBL/GenBank/DDBJ databases">
        <authorList>
            <person name="Noorani M."/>
        </authorList>
    </citation>
    <scope>NUCLEOTIDE SEQUENCE [LARGE SCALE GENOMIC DNA]</scope>
    <source>
        <strain evidence="2 3">CECT 5088</strain>
    </source>
</reference>
<dbReference type="Gene3D" id="3.40.50.150">
    <property type="entry name" value="Vaccinia Virus protein VP39"/>
    <property type="match status" value="1"/>
</dbReference>
<name>A0A0M6XMN4_9RHOB</name>
<gene>
    <name evidence="2" type="ORF">JAN5088_00229</name>
</gene>
<keyword evidence="3" id="KW-1185">Reference proteome</keyword>
<proteinExistence type="predicted"/>